<organism evidence="1">
    <name type="scientific">Chromera velia CCMP2878</name>
    <dbReference type="NCBI Taxonomy" id="1169474"/>
    <lineage>
        <taxon>Eukaryota</taxon>
        <taxon>Sar</taxon>
        <taxon>Alveolata</taxon>
        <taxon>Colpodellida</taxon>
        <taxon>Chromeraceae</taxon>
        <taxon>Chromera</taxon>
    </lineage>
</organism>
<gene>
    <name evidence="1" type="ORF">Cvel_28166</name>
</gene>
<accession>A0A0G4HJH7</accession>
<evidence type="ECO:0000313" key="1">
    <source>
        <dbReference type="EMBL" id="CEM44235.1"/>
    </source>
</evidence>
<dbReference type="EMBL" id="CDMZ01002876">
    <property type="protein sequence ID" value="CEM44235.1"/>
    <property type="molecule type" value="Genomic_DNA"/>
</dbReference>
<protein>
    <submittedName>
        <fullName evidence="1">Uncharacterized protein</fullName>
    </submittedName>
</protein>
<proteinExistence type="predicted"/>
<dbReference type="VEuPathDB" id="CryptoDB:Cvel_28166"/>
<sequence>MVKRSPVGCLKAVVEESSNPDLVSPSPQSALSFSLSERCAAVGVFEDTFERALYALKHKARSYYPDKGHGWT</sequence>
<name>A0A0G4HJH7_9ALVE</name>
<reference evidence="1" key="1">
    <citation type="submission" date="2014-11" db="EMBL/GenBank/DDBJ databases">
        <authorList>
            <person name="Otto D Thomas"/>
            <person name="Naeem Raeece"/>
        </authorList>
    </citation>
    <scope>NUCLEOTIDE SEQUENCE</scope>
</reference>
<dbReference type="AlphaFoldDB" id="A0A0G4HJH7"/>